<dbReference type="GO" id="GO:0009651">
    <property type="term" value="P:response to salt stress"/>
    <property type="evidence" value="ECO:0000318"/>
    <property type="project" value="GO_Central"/>
</dbReference>
<dbReference type="PANTHER" id="PTHR11527">
    <property type="entry name" value="HEAT-SHOCK PROTEIN 20 FAMILY MEMBER"/>
    <property type="match status" value="1"/>
</dbReference>
<dbReference type="Proteomes" id="UP000091857">
    <property type="component" value="Chromosome 16"/>
</dbReference>
<keyword evidence="6" id="KW-1185">Reference proteome</keyword>
<dbReference type="InterPro" id="IPR008978">
    <property type="entry name" value="HSP20-like_chaperone"/>
</dbReference>
<evidence type="ECO:0000256" key="1">
    <source>
        <dbReference type="ARBA" id="ARBA00023016"/>
    </source>
</evidence>
<keyword evidence="1" id="KW-0346">Stress response</keyword>
<dbReference type="GO" id="GO:0006457">
    <property type="term" value="P:protein folding"/>
    <property type="evidence" value="ECO:0000318"/>
    <property type="project" value="GO_Central"/>
</dbReference>
<comment type="caution">
    <text evidence="5">The sequence shown here is derived from an EMBL/GenBank/DDBJ whole genome shotgun (WGS) entry which is preliminary data.</text>
</comment>
<organism evidence="5 6">
    <name type="scientific">Manihot esculenta</name>
    <name type="common">Cassava</name>
    <name type="synonym">Jatropha manihot</name>
    <dbReference type="NCBI Taxonomy" id="3983"/>
    <lineage>
        <taxon>Eukaryota</taxon>
        <taxon>Viridiplantae</taxon>
        <taxon>Streptophyta</taxon>
        <taxon>Embryophyta</taxon>
        <taxon>Tracheophyta</taxon>
        <taxon>Spermatophyta</taxon>
        <taxon>Magnoliopsida</taxon>
        <taxon>eudicotyledons</taxon>
        <taxon>Gunneridae</taxon>
        <taxon>Pentapetalae</taxon>
        <taxon>rosids</taxon>
        <taxon>fabids</taxon>
        <taxon>Malpighiales</taxon>
        <taxon>Euphorbiaceae</taxon>
        <taxon>Crotonoideae</taxon>
        <taxon>Manihoteae</taxon>
        <taxon>Manihot</taxon>
    </lineage>
</organism>
<sequence>MSLLHSLMNQNRLFNPFQRLFMDNSGTQMDWKETAHAHIFEIDLPGVSKEDVKLEVEEGRVLRVSAERKEEAEEKGEKWHCKERASGGFFREFELPENAKVDEIKASMRDGVLVVIVPKDEHRKKKPRKKGVEIYGEDEGEHAPKGLGRFVCCKA</sequence>
<name>A0A2C9U8M1_MANES</name>
<proteinExistence type="inferred from homology"/>
<dbReference type="GO" id="GO:0051082">
    <property type="term" value="F:unfolded protein binding"/>
    <property type="evidence" value="ECO:0000318"/>
    <property type="project" value="GO_Central"/>
</dbReference>
<dbReference type="OMA" id="TWHCRER"/>
<evidence type="ECO:0000256" key="2">
    <source>
        <dbReference type="PROSITE-ProRule" id="PRU00285"/>
    </source>
</evidence>
<dbReference type="EMBL" id="CM004402">
    <property type="protein sequence ID" value="OAY26456.1"/>
    <property type="molecule type" value="Genomic_DNA"/>
</dbReference>
<dbReference type="Pfam" id="PF00011">
    <property type="entry name" value="HSP20"/>
    <property type="match status" value="1"/>
</dbReference>
<dbReference type="STRING" id="3983.A0A2C9U8M1"/>
<dbReference type="CDD" id="cd06472">
    <property type="entry name" value="ACD_ScHsp26_like"/>
    <property type="match status" value="1"/>
</dbReference>
<protein>
    <recommendedName>
        <fullName evidence="4">SHSP domain-containing protein</fullName>
    </recommendedName>
</protein>
<gene>
    <name evidence="5" type="ORF">MANES_16G048700v8</name>
</gene>
<evidence type="ECO:0000313" key="6">
    <source>
        <dbReference type="Proteomes" id="UP000091857"/>
    </source>
</evidence>
<dbReference type="GO" id="GO:0051259">
    <property type="term" value="P:protein complex oligomerization"/>
    <property type="evidence" value="ECO:0000318"/>
    <property type="project" value="GO_Central"/>
</dbReference>
<comment type="similarity">
    <text evidence="2 3">Belongs to the small heat shock protein (HSP20) family.</text>
</comment>
<dbReference type="Gramene" id="Manes.16G048700.2.v8.1">
    <property type="protein sequence ID" value="Manes.16G048700.2.v8.1.CDS.1"/>
    <property type="gene ID" value="Manes.16G048700.v8.1"/>
</dbReference>
<evidence type="ECO:0000313" key="5">
    <source>
        <dbReference type="EMBL" id="OAY26456.1"/>
    </source>
</evidence>
<evidence type="ECO:0000259" key="4">
    <source>
        <dbReference type="PROSITE" id="PS01031"/>
    </source>
</evidence>
<dbReference type="Gene3D" id="2.60.40.790">
    <property type="match status" value="1"/>
</dbReference>
<accession>A0A2C9U8M1</accession>
<evidence type="ECO:0000256" key="3">
    <source>
        <dbReference type="RuleBase" id="RU003616"/>
    </source>
</evidence>
<dbReference type="PROSITE" id="PS01031">
    <property type="entry name" value="SHSP"/>
    <property type="match status" value="1"/>
</dbReference>
<feature type="domain" description="SHSP" evidence="4">
    <location>
        <begin position="20"/>
        <end position="135"/>
    </location>
</feature>
<dbReference type="OrthoDB" id="1431247at2759"/>
<dbReference type="SUPFAM" id="SSF49764">
    <property type="entry name" value="HSP20-like chaperones"/>
    <property type="match status" value="1"/>
</dbReference>
<dbReference type="InterPro" id="IPR002068">
    <property type="entry name" value="A-crystallin/Hsp20_dom"/>
</dbReference>
<dbReference type="InterPro" id="IPR031107">
    <property type="entry name" value="Small_HSP"/>
</dbReference>
<dbReference type="GO" id="GO:0009408">
    <property type="term" value="P:response to heat"/>
    <property type="evidence" value="ECO:0000318"/>
    <property type="project" value="GO_Central"/>
</dbReference>
<dbReference type="AlphaFoldDB" id="A0A2C9U8M1"/>
<dbReference type="GO" id="GO:0042542">
    <property type="term" value="P:response to hydrogen peroxide"/>
    <property type="evidence" value="ECO:0000318"/>
    <property type="project" value="GO_Central"/>
</dbReference>
<reference evidence="6" key="1">
    <citation type="journal article" date="2016" name="Nat. Biotechnol.">
        <title>Sequencing wild and cultivated cassava and related species reveals extensive interspecific hybridization and genetic diversity.</title>
        <authorList>
            <person name="Bredeson J.V."/>
            <person name="Lyons J.B."/>
            <person name="Prochnik S.E."/>
            <person name="Wu G.A."/>
            <person name="Ha C.M."/>
            <person name="Edsinger-Gonzales E."/>
            <person name="Grimwood J."/>
            <person name="Schmutz J."/>
            <person name="Rabbi I.Y."/>
            <person name="Egesi C."/>
            <person name="Nauluvula P."/>
            <person name="Lebot V."/>
            <person name="Ndunguru J."/>
            <person name="Mkamilo G."/>
            <person name="Bart R.S."/>
            <person name="Setter T.L."/>
            <person name="Gleadow R.M."/>
            <person name="Kulakow P."/>
            <person name="Ferguson M.E."/>
            <person name="Rounsley S."/>
            <person name="Rokhsar D.S."/>
        </authorList>
    </citation>
    <scope>NUCLEOTIDE SEQUENCE [LARGE SCALE GENOMIC DNA]</scope>
    <source>
        <strain evidence="6">cv. AM560-2</strain>
    </source>
</reference>